<keyword evidence="1 2" id="KW-0808">Transferase</keyword>
<comment type="function">
    <text evidence="1">Specifically methylates the adenine in position 2030 of 23S rRNA.</text>
</comment>
<feature type="binding site" evidence="1">
    <location>
        <position position="115"/>
    </location>
    <ligand>
        <name>S-adenosyl-L-methionine</name>
        <dbReference type="ChEBI" id="CHEBI:59789"/>
    </ligand>
</feature>
<feature type="binding site" evidence="1">
    <location>
        <begin position="143"/>
        <end position="144"/>
    </location>
    <ligand>
        <name>S-adenosyl-L-methionine</name>
        <dbReference type="ChEBI" id="CHEBI:59789"/>
    </ligand>
</feature>
<dbReference type="Gene3D" id="3.40.50.150">
    <property type="entry name" value="Vaccinia Virus protein VP39"/>
    <property type="match status" value="1"/>
</dbReference>
<dbReference type="PANTHER" id="PTHR37426">
    <property type="entry name" value="RIBOSOMAL RNA LARGE SUBUNIT METHYLTRANSFERASE J"/>
    <property type="match status" value="1"/>
</dbReference>
<dbReference type="EMBL" id="CYSD01000019">
    <property type="protein sequence ID" value="CUH77337.1"/>
    <property type="molecule type" value="Genomic_DNA"/>
</dbReference>
<protein>
    <recommendedName>
        <fullName evidence="1">Ribosomal RNA large subunit methyltransferase J</fullName>
        <ecNumber evidence="1">2.1.1.266</ecNumber>
    </recommendedName>
    <alternativeName>
        <fullName evidence="1">23S rRNA (adenine(2030)-N6)-methyltransferase</fullName>
    </alternativeName>
    <alternativeName>
        <fullName evidence="1">23S rRNA m6A2030 methyltransferase</fullName>
    </alternativeName>
</protein>
<feature type="binding site" evidence="1">
    <location>
        <position position="97"/>
    </location>
    <ligand>
        <name>S-adenosyl-L-methionine</name>
        <dbReference type="ChEBI" id="CHEBI:59789"/>
    </ligand>
</feature>
<dbReference type="OrthoDB" id="9791274at2"/>
<dbReference type="Proteomes" id="UP000052022">
    <property type="component" value="Unassembled WGS sequence"/>
</dbReference>
<dbReference type="EC" id="2.1.1.266" evidence="1"/>
<organism evidence="2 3">
    <name type="scientific">Tritonibacter multivorans</name>
    <dbReference type="NCBI Taxonomy" id="928856"/>
    <lineage>
        <taxon>Bacteria</taxon>
        <taxon>Pseudomonadati</taxon>
        <taxon>Pseudomonadota</taxon>
        <taxon>Alphaproteobacteria</taxon>
        <taxon>Rhodobacterales</taxon>
        <taxon>Paracoccaceae</taxon>
        <taxon>Tritonibacter</taxon>
    </lineage>
</organism>
<feature type="active site" description="Proton acceptor" evidence="1">
    <location>
        <position position="164"/>
    </location>
</feature>
<dbReference type="AlphaFoldDB" id="A0A0N7LZD2"/>
<keyword evidence="1" id="KW-0694">RNA-binding</keyword>
<dbReference type="GO" id="GO:0003723">
    <property type="term" value="F:RNA binding"/>
    <property type="evidence" value="ECO:0007669"/>
    <property type="project" value="UniProtKB-UniRule"/>
</dbReference>
<dbReference type="GO" id="GO:0036307">
    <property type="term" value="F:23S rRNA (adenine(2030)-N(6))-methyltransferase activity"/>
    <property type="evidence" value="ECO:0007669"/>
    <property type="project" value="UniProtKB-UniRule"/>
</dbReference>
<feature type="binding site" evidence="1">
    <location>
        <position position="164"/>
    </location>
    <ligand>
        <name>S-adenosyl-L-methionine</name>
        <dbReference type="ChEBI" id="CHEBI:59789"/>
    </ligand>
</feature>
<name>A0A0N7LZD2_9RHOB</name>
<feature type="binding site" evidence="1">
    <location>
        <position position="42"/>
    </location>
    <ligand>
        <name>S-adenosyl-L-methionine</name>
        <dbReference type="ChEBI" id="CHEBI:59789"/>
    </ligand>
</feature>
<evidence type="ECO:0000256" key="1">
    <source>
        <dbReference type="HAMAP-Rule" id="MF_00934"/>
    </source>
</evidence>
<keyword evidence="1" id="KW-0949">S-adenosyl-L-methionine</keyword>
<keyword evidence="3" id="KW-1185">Reference proteome</keyword>
<gene>
    <name evidence="1 2" type="primary">rlmJ</name>
    <name evidence="2" type="ORF">TRM7557_01324</name>
</gene>
<dbReference type="RefSeq" id="WP_058289433.1">
    <property type="nucleotide sequence ID" value="NZ_CYSD01000019.1"/>
</dbReference>
<comment type="subunit">
    <text evidence="1">Monomer.</text>
</comment>
<evidence type="ECO:0000313" key="2">
    <source>
        <dbReference type="EMBL" id="CUH77337.1"/>
    </source>
</evidence>
<dbReference type="PANTHER" id="PTHR37426:SF1">
    <property type="entry name" value="RIBOSOMAL RNA LARGE SUBUNIT METHYLTRANSFERASE J"/>
    <property type="match status" value="1"/>
</dbReference>
<dbReference type="GO" id="GO:0070475">
    <property type="term" value="P:rRNA base methylation"/>
    <property type="evidence" value="ECO:0007669"/>
    <property type="project" value="UniProtKB-UniRule"/>
</dbReference>
<proteinExistence type="inferred from homology"/>
<dbReference type="GO" id="GO:0005829">
    <property type="term" value="C:cytosol"/>
    <property type="evidence" value="ECO:0007669"/>
    <property type="project" value="TreeGrafter"/>
</dbReference>
<reference evidence="2 3" key="1">
    <citation type="submission" date="2015-09" db="EMBL/GenBank/DDBJ databases">
        <authorList>
            <consortium name="Swine Surveillance"/>
        </authorList>
    </citation>
    <scope>NUCLEOTIDE SEQUENCE [LARGE SCALE GENOMIC DNA]</scope>
    <source>
        <strain evidence="2 3">CECT 7557</strain>
    </source>
</reference>
<dbReference type="HAMAP" id="MF_00934">
    <property type="entry name" value="23SrRNA_methyltr_J"/>
    <property type="match status" value="1"/>
</dbReference>
<comment type="similarity">
    <text evidence="1">Belongs to the RlmJ family.</text>
</comment>
<dbReference type="InterPro" id="IPR029063">
    <property type="entry name" value="SAM-dependent_MTases_sf"/>
</dbReference>
<accession>A0A0N7LZD2</accession>
<dbReference type="SUPFAM" id="SSF53335">
    <property type="entry name" value="S-adenosyl-L-methionine-dependent methyltransferases"/>
    <property type="match status" value="1"/>
</dbReference>
<dbReference type="Pfam" id="PF04378">
    <property type="entry name" value="RsmJ"/>
    <property type="match status" value="1"/>
</dbReference>
<keyword evidence="1 2" id="KW-0489">Methyltransferase</keyword>
<feature type="binding site" evidence="1">
    <location>
        <position position="19"/>
    </location>
    <ligand>
        <name>S-adenosyl-L-methionine</name>
        <dbReference type="ChEBI" id="CHEBI:59789"/>
    </ligand>
</feature>
<keyword evidence="1" id="KW-0698">rRNA processing</keyword>
<evidence type="ECO:0000313" key="3">
    <source>
        <dbReference type="Proteomes" id="UP000052022"/>
    </source>
</evidence>
<feature type="site" description="Interaction with substrate rRNA" evidence="1">
    <location>
        <position position="4"/>
    </location>
</feature>
<comment type="catalytic activity">
    <reaction evidence="1">
        <text>adenosine(2030) in 23S rRNA + S-adenosyl-L-methionine = N(6)-methyladenosine(2030) in 23S rRNA + S-adenosyl-L-homocysteine + H(+)</text>
        <dbReference type="Rhea" id="RHEA:43736"/>
        <dbReference type="Rhea" id="RHEA-COMP:10668"/>
        <dbReference type="Rhea" id="RHEA-COMP:10669"/>
        <dbReference type="ChEBI" id="CHEBI:15378"/>
        <dbReference type="ChEBI" id="CHEBI:57856"/>
        <dbReference type="ChEBI" id="CHEBI:59789"/>
        <dbReference type="ChEBI" id="CHEBI:74411"/>
        <dbReference type="ChEBI" id="CHEBI:74449"/>
        <dbReference type="EC" id="2.1.1.266"/>
    </reaction>
</comment>
<sequence>MLSYQHIFHAGNLADVQKHALLAWMLAYLTRKDKPLSYLETHAGRGLYDLASEEAVKTGEAASGIEAVREWFGADHPYAKVVAEMRARHGEAAYAGSPLLAAEMLRACDSMHLAELHPQECAALHDAMQTLPKGRGARIHQQDGFALAQSLVPPEPRRGLLLIDPSYEIKDDYVQIPKTIGKLHRKWNVGVIALWYPILTNGAHEPMLAALEAQNLAGAERHEVRFPPARDGHRMVGSGMFVVNAPFGLKDEAQALAARFAALR</sequence>
<dbReference type="InterPro" id="IPR007473">
    <property type="entry name" value="RlmJ"/>
</dbReference>